<keyword evidence="3" id="KW-0240">DNA-directed RNA polymerase</keyword>
<dbReference type="InterPro" id="IPR008193">
    <property type="entry name" value="RNA_pol_Rpb11_13-16kDa_CS"/>
</dbReference>
<keyword evidence="6" id="KW-0804">Transcription</keyword>
<dbReference type="CDD" id="cd22921">
    <property type="entry name" value="HFD_CENP-X"/>
    <property type="match status" value="1"/>
</dbReference>
<dbReference type="GO" id="GO:0006366">
    <property type="term" value="P:transcription by RNA polymerase II"/>
    <property type="evidence" value="ECO:0007669"/>
    <property type="project" value="InterPro"/>
</dbReference>
<dbReference type="Pfam" id="PF09415">
    <property type="entry name" value="CENP-X"/>
    <property type="match status" value="1"/>
</dbReference>
<dbReference type="GO" id="GO:0046983">
    <property type="term" value="F:protein dimerization activity"/>
    <property type="evidence" value="ECO:0007669"/>
    <property type="project" value="InterPro"/>
</dbReference>
<keyword evidence="12" id="KW-1185">Reference proteome</keyword>
<dbReference type="PROSITE" id="PS01154">
    <property type="entry name" value="RNA_POL_L_13KD"/>
    <property type="match status" value="1"/>
</dbReference>
<dbReference type="GO" id="GO:0005665">
    <property type="term" value="C:RNA polymerase II, core complex"/>
    <property type="evidence" value="ECO:0007669"/>
    <property type="project" value="InterPro"/>
</dbReference>
<dbReference type="Gene3D" id="3.30.1360.10">
    <property type="entry name" value="RNA polymerase, RBP11-like subunit"/>
    <property type="match status" value="1"/>
</dbReference>
<evidence type="ECO:0000256" key="8">
    <source>
        <dbReference type="ARBA" id="ARBA00023242"/>
    </source>
</evidence>
<dbReference type="Gene3D" id="6.10.130.30">
    <property type="match status" value="1"/>
</dbReference>
<dbReference type="InterPro" id="IPR018552">
    <property type="entry name" value="CENP-X"/>
</dbReference>
<evidence type="ECO:0000256" key="2">
    <source>
        <dbReference type="ARBA" id="ARBA00009359"/>
    </source>
</evidence>
<comment type="similarity">
    <text evidence="2">Belongs to the CENP-X/MHF2 family.</text>
</comment>
<comment type="caution">
    <text evidence="11">The sequence shown here is derived from an EMBL/GenBank/DDBJ whole genome shotgun (WGS) entry which is preliminary data.</text>
</comment>
<gene>
    <name evidence="11" type="ORF">FMOSSE_LOCUS761</name>
</gene>
<dbReference type="GO" id="GO:0006281">
    <property type="term" value="P:DNA repair"/>
    <property type="evidence" value="ECO:0007669"/>
    <property type="project" value="UniProtKB-KW"/>
</dbReference>
<dbReference type="PANTHER" id="PTHR13946">
    <property type="entry name" value="DNA-DIRECTED RNA POLYMERASE I,II,III"/>
    <property type="match status" value="1"/>
</dbReference>
<evidence type="ECO:0000256" key="6">
    <source>
        <dbReference type="ARBA" id="ARBA00023163"/>
    </source>
</evidence>
<keyword evidence="8" id="KW-0539">Nucleus</keyword>
<comment type="subcellular location">
    <subcellularLocation>
        <location evidence="1">Nucleus</location>
    </subcellularLocation>
</comment>
<dbReference type="AlphaFoldDB" id="A0A9N8V5A9"/>
<dbReference type="Pfam" id="PF13656">
    <property type="entry name" value="RNA_pol_L_2"/>
    <property type="match status" value="1"/>
</dbReference>
<dbReference type="GO" id="GO:0003677">
    <property type="term" value="F:DNA binding"/>
    <property type="evidence" value="ECO:0007669"/>
    <property type="project" value="UniProtKB-KW"/>
</dbReference>
<proteinExistence type="inferred from homology"/>
<name>A0A9N8V5A9_FUNMO</name>
<reference evidence="11" key="1">
    <citation type="submission" date="2021-06" db="EMBL/GenBank/DDBJ databases">
        <authorList>
            <person name="Kallberg Y."/>
            <person name="Tangrot J."/>
            <person name="Rosling A."/>
        </authorList>
    </citation>
    <scope>NUCLEOTIDE SEQUENCE</scope>
    <source>
        <strain evidence="11">87-6 pot B 2015</strain>
    </source>
</reference>
<dbReference type="InterPro" id="IPR022905">
    <property type="entry name" value="Rpo11-like"/>
</dbReference>
<evidence type="ECO:0000256" key="1">
    <source>
        <dbReference type="ARBA" id="ARBA00004123"/>
    </source>
</evidence>
<organism evidence="11 12">
    <name type="scientific">Funneliformis mosseae</name>
    <name type="common">Endomycorrhizal fungus</name>
    <name type="synonym">Glomus mosseae</name>
    <dbReference type="NCBI Taxonomy" id="27381"/>
    <lineage>
        <taxon>Eukaryota</taxon>
        <taxon>Fungi</taxon>
        <taxon>Fungi incertae sedis</taxon>
        <taxon>Mucoromycota</taxon>
        <taxon>Glomeromycotina</taxon>
        <taxon>Glomeromycetes</taxon>
        <taxon>Glomerales</taxon>
        <taxon>Glomeraceae</taxon>
        <taxon>Funneliformis</taxon>
    </lineage>
</organism>
<accession>A0A9N8V5A9</accession>
<evidence type="ECO:0000256" key="4">
    <source>
        <dbReference type="ARBA" id="ARBA00022763"/>
    </source>
</evidence>
<dbReference type="SUPFAM" id="SSF55257">
    <property type="entry name" value="RBP11-like subunits of RNA polymerase"/>
    <property type="match status" value="1"/>
</dbReference>
<dbReference type="InterPro" id="IPR036603">
    <property type="entry name" value="RBP11-like"/>
</dbReference>
<keyword evidence="7" id="KW-0234">DNA repair</keyword>
<evidence type="ECO:0000313" key="11">
    <source>
        <dbReference type="EMBL" id="CAG8440354.1"/>
    </source>
</evidence>
<dbReference type="EMBL" id="CAJVPP010000078">
    <property type="protein sequence ID" value="CAG8440354.1"/>
    <property type="molecule type" value="Genomic_DNA"/>
</dbReference>
<evidence type="ECO:0000259" key="10">
    <source>
        <dbReference type="Pfam" id="PF13656"/>
    </source>
</evidence>
<evidence type="ECO:0000256" key="5">
    <source>
        <dbReference type="ARBA" id="ARBA00023125"/>
    </source>
</evidence>
<dbReference type="HAMAP" id="MF_00261">
    <property type="entry name" value="RNApol_arch_Rpo11"/>
    <property type="match status" value="1"/>
</dbReference>
<dbReference type="InterPro" id="IPR037685">
    <property type="entry name" value="RBP11"/>
</dbReference>
<feature type="domain" description="DNA-directed RNA polymerase RBP11-like dimerisation" evidence="10">
    <location>
        <begin position="30"/>
        <end position="102"/>
    </location>
</feature>
<dbReference type="Proteomes" id="UP000789375">
    <property type="component" value="Unassembled WGS sequence"/>
</dbReference>
<dbReference type="PANTHER" id="PTHR13946:SF16">
    <property type="entry name" value="DNA-DIRECTED RNA POLYMERASE II SUBUNIT RPB11"/>
    <property type="match status" value="1"/>
</dbReference>
<dbReference type="InterPro" id="IPR009025">
    <property type="entry name" value="RBP11-like_dimer"/>
</dbReference>
<protein>
    <submittedName>
        <fullName evidence="11">7526_t:CDS:1</fullName>
    </submittedName>
</protein>
<evidence type="ECO:0000256" key="9">
    <source>
        <dbReference type="ARBA" id="ARBA00025751"/>
    </source>
</evidence>
<evidence type="ECO:0000256" key="7">
    <source>
        <dbReference type="ARBA" id="ARBA00023204"/>
    </source>
</evidence>
<sequence length="211" mass="23937">MNAPDRFDVFYLPPGSQKMKITPDTKVQNAATFEILREDHTMGNVIRHKLLQEPQVIFAGYKVPHPLEHNVIIRVQTTNETKPEAMVAKALNDLITEVGYLRTKFMEDLGRARALVIPREQKSMIEQEPQIMQGIQQPTREPANTSVGNTGGVVRKEALALSVEYLRIFTVQAVIRATNEVKDEVGGSLIRLEVTHLEKVIVFDIYYLQNE</sequence>
<dbReference type="CDD" id="cd06926">
    <property type="entry name" value="RNAP_II_RPB11"/>
    <property type="match status" value="1"/>
</dbReference>
<evidence type="ECO:0000256" key="3">
    <source>
        <dbReference type="ARBA" id="ARBA00022478"/>
    </source>
</evidence>
<keyword evidence="4" id="KW-0227">DNA damage</keyword>
<keyword evidence="5" id="KW-0238">DNA-binding</keyword>
<dbReference type="GO" id="GO:0003899">
    <property type="term" value="F:DNA-directed RNA polymerase activity"/>
    <property type="evidence" value="ECO:0007669"/>
    <property type="project" value="InterPro"/>
</dbReference>
<evidence type="ECO:0000313" key="12">
    <source>
        <dbReference type="Proteomes" id="UP000789375"/>
    </source>
</evidence>
<dbReference type="GO" id="GO:0051382">
    <property type="term" value="P:kinetochore assembly"/>
    <property type="evidence" value="ECO:0007669"/>
    <property type="project" value="InterPro"/>
</dbReference>
<comment type="similarity">
    <text evidence="9">Belongs to the archaeal Rpo11/eukaryotic RPB11/RPC19 RNA polymerase subunit family.</text>
</comment>